<organism evidence="1">
    <name type="scientific">viral metagenome</name>
    <dbReference type="NCBI Taxonomy" id="1070528"/>
    <lineage>
        <taxon>unclassified sequences</taxon>
        <taxon>metagenomes</taxon>
        <taxon>organismal metagenomes</taxon>
    </lineage>
</organism>
<protein>
    <recommendedName>
        <fullName evidence="2">Nucleotide-diphospho-sugar transferase domain-containing protein</fullName>
    </recommendedName>
</protein>
<evidence type="ECO:0000313" key="1">
    <source>
        <dbReference type="EMBL" id="QJA73321.1"/>
    </source>
</evidence>
<sequence>MAIACFITPDYEKYVPLWKKCIHEAYPHYEAVVIRDSDMPDAPKDPNKFAASRFLLAENLLDEFPYVLITDADIMVMPESKSILFQHFFWMRKHSLKCYSNSFDTVMRPSGVHFFTHDWWETTREARAAQLEALEDAPSTWGMDELILGKVIIESGLPVVKEPVLWNHHGIHLGQLKRTQKVSLTGPQSVFLEGLLNSADGEMLELIKDFKRATE</sequence>
<accession>A0A6M3JVG5</accession>
<dbReference type="EMBL" id="MT142018">
    <property type="protein sequence ID" value="QJA73321.1"/>
    <property type="molecule type" value="Genomic_DNA"/>
</dbReference>
<gene>
    <name evidence="1" type="ORF">MM415A02412_0009</name>
</gene>
<dbReference type="AlphaFoldDB" id="A0A6M3JVG5"/>
<proteinExistence type="predicted"/>
<name>A0A6M3JVG5_9ZZZZ</name>
<evidence type="ECO:0008006" key="2">
    <source>
        <dbReference type="Google" id="ProtNLM"/>
    </source>
</evidence>
<reference evidence="1" key="1">
    <citation type="submission" date="2020-03" db="EMBL/GenBank/DDBJ databases">
        <title>The deep terrestrial virosphere.</title>
        <authorList>
            <person name="Holmfeldt K."/>
            <person name="Nilsson E."/>
            <person name="Simone D."/>
            <person name="Lopez-Fernandez M."/>
            <person name="Wu X."/>
            <person name="de Brujin I."/>
            <person name="Lundin D."/>
            <person name="Andersson A."/>
            <person name="Bertilsson S."/>
            <person name="Dopson M."/>
        </authorList>
    </citation>
    <scope>NUCLEOTIDE SEQUENCE</scope>
    <source>
        <strain evidence="1">MM415A02412</strain>
    </source>
</reference>